<sequence>MNKFGYQTDWDLLTNRVECLEKVKYEKVKYAYENLLKFIWFEEKFRVLLDNFYEFEKDMYDIYQNCISVSAEKTQIEIGQEGINLLNRRLLNFTASARMYIDEIDYDTTKIFKNSTNEEIQKNLKKYKSEKYDSNVSYQLLELIRNIYQHRGLLIRKITLVEPLAGEISIAPIIVNIRYSDLKQNDNFKNKIKNKEDLEKFNSDDLNIVHHIRSYIKDLFDIHEYYRKLMSSGVKLHVNTIKNQLKEIEEVKSSFQEVAFFESNEDFSKYKGILVDKRYIEKYEMNLLKNKLSFDKYFLNRSTTPFKMLNRLYTQNTDISLNMIY</sequence>
<dbReference type="EMBL" id="JBHUGF010000010">
    <property type="protein sequence ID" value="MFD1990406.1"/>
    <property type="molecule type" value="Genomic_DNA"/>
</dbReference>
<organism evidence="1 2">
    <name type="scientific">Paenibacillus nicotianae</name>
    <dbReference type="NCBI Taxonomy" id="1526551"/>
    <lineage>
        <taxon>Bacteria</taxon>
        <taxon>Bacillati</taxon>
        <taxon>Bacillota</taxon>
        <taxon>Bacilli</taxon>
        <taxon>Bacillales</taxon>
        <taxon>Paenibacillaceae</taxon>
        <taxon>Paenibacillus</taxon>
    </lineage>
</organism>
<accession>A0ABW4USS2</accession>
<keyword evidence="2" id="KW-1185">Reference proteome</keyword>
<dbReference type="RefSeq" id="WP_204824097.1">
    <property type="nucleotide sequence ID" value="NZ_JBHUGF010000010.1"/>
</dbReference>
<evidence type="ECO:0000313" key="1">
    <source>
        <dbReference type="EMBL" id="MFD1990406.1"/>
    </source>
</evidence>
<dbReference type="Proteomes" id="UP001597403">
    <property type="component" value="Unassembled WGS sequence"/>
</dbReference>
<reference evidence="2" key="1">
    <citation type="journal article" date="2019" name="Int. J. Syst. Evol. Microbiol.">
        <title>The Global Catalogue of Microorganisms (GCM) 10K type strain sequencing project: providing services to taxonomists for standard genome sequencing and annotation.</title>
        <authorList>
            <consortium name="The Broad Institute Genomics Platform"/>
            <consortium name="The Broad Institute Genome Sequencing Center for Infectious Disease"/>
            <person name="Wu L."/>
            <person name="Ma J."/>
        </authorList>
    </citation>
    <scope>NUCLEOTIDE SEQUENCE [LARGE SCALE GENOMIC DNA]</scope>
    <source>
        <strain evidence="2">CGMCC 1.15067</strain>
    </source>
</reference>
<gene>
    <name evidence="1" type="ORF">ACFSGI_10580</name>
</gene>
<protein>
    <submittedName>
        <fullName evidence="1">Uncharacterized protein</fullName>
    </submittedName>
</protein>
<proteinExistence type="predicted"/>
<name>A0ABW4USS2_9BACL</name>
<comment type="caution">
    <text evidence="1">The sequence shown here is derived from an EMBL/GenBank/DDBJ whole genome shotgun (WGS) entry which is preliminary data.</text>
</comment>
<evidence type="ECO:0000313" key="2">
    <source>
        <dbReference type="Proteomes" id="UP001597403"/>
    </source>
</evidence>